<protein>
    <submittedName>
        <fullName evidence="8">RNA polymerase sigma-70 factor (ECF subfamily)</fullName>
    </submittedName>
</protein>
<accession>A0A7W8LM59</accession>
<feature type="domain" description="RNA polymerase sigma factor 70 region 4 type 2" evidence="7">
    <location>
        <begin position="119"/>
        <end position="170"/>
    </location>
</feature>
<organism evidence="8 9">
    <name type="scientific">Treponema ruminis</name>
    <dbReference type="NCBI Taxonomy" id="744515"/>
    <lineage>
        <taxon>Bacteria</taxon>
        <taxon>Pseudomonadati</taxon>
        <taxon>Spirochaetota</taxon>
        <taxon>Spirochaetia</taxon>
        <taxon>Spirochaetales</taxon>
        <taxon>Treponemataceae</taxon>
        <taxon>Treponema</taxon>
    </lineage>
</organism>
<dbReference type="EMBL" id="JACHFQ010000004">
    <property type="protein sequence ID" value="MBB5226040.1"/>
    <property type="molecule type" value="Genomic_DNA"/>
</dbReference>
<comment type="similarity">
    <text evidence="1">Belongs to the sigma-70 factor family. ECF subfamily.</text>
</comment>
<evidence type="ECO:0000256" key="3">
    <source>
        <dbReference type="ARBA" id="ARBA00023082"/>
    </source>
</evidence>
<dbReference type="Gene3D" id="1.10.10.10">
    <property type="entry name" value="Winged helix-like DNA-binding domain superfamily/Winged helix DNA-binding domain"/>
    <property type="match status" value="1"/>
</dbReference>
<keyword evidence="2" id="KW-0805">Transcription regulation</keyword>
<dbReference type="GO" id="GO:0016987">
    <property type="term" value="F:sigma factor activity"/>
    <property type="evidence" value="ECO:0007669"/>
    <property type="project" value="UniProtKB-KW"/>
</dbReference>
<dbReference type="NCBIfam" id="TIGR02937">
    <property type="entry name" value="sigma70-ECF"/>
    <property type="match status" value="1"/>
</dbReference>
<sequence length="182" mass="21119">MTDLQIHKTYAADNPSDFRAIYKETFPLLYKVAWRVVNDEEAAEDLVHDSYIKASEKKMVFPSLDDAKFWLIRVVKNASLNYAKRKTREAKAYHKVLYESKKSSESADTNLLKEDAKRIALEALNKLPKSLREVLILREYGDLNYKEIGKVLGITEGNVKIRMFRAREQLEKILEADDVYIS</sequence>
<dbReference type="CDD" id="cd06171">
    <property type="entry name" value="Sigma70_r4"/>
    <property type="match status" value="1"/>
</dbReference>
<evidence type="ECO:0000256" key="1">
    <source>
        <dbReference type="ARBA" id="ARBA00010641"/>
    </source>
</evidence>
<evidence type="ECO:0000313" key="8">
    <source>
        <dbReference type="EMBL" id="MBB5226040.1"/>
    </source>
</evidence>
<dbReference type="Pfam" id="PF04542">
    <property type="entry name" value="Sigma70_r2"/>
    <property type="match status" value="1"/>
</dbReference>
<name>A0A7W8LM59_9SPIR</name>
<dbReference type="GO" id="GO:0006352">
    <property type="term" value="P:DNA-templated transcription initiation"/>
    <property type="evidence" value="ECO:0007669"/>
    <property type="project" value="InterPro"/>
</dbReference>
<gene>
    <name evidence="8" type="ORF">HNP76_001408</name>
</gene>
<evidence type="ECO:0000259" key="6">
    <source>
        <dbReference type="Pfam" id="PF04542"/>
    </source>
</evidence>
<dbReference type="Gene3D" id="1.10.1740.10">
    <property type="match status" value="1"/>
</dbReference>
<dbReference type="Pfam" id="PF08281">
    <property type="entry name" value="Sigma70_r4_2"/>
    <property type="match status" value="1"/>
</dbReference>
<dbReference type="RefSeq" id="WP_184658940.1">
    <property type="nucleotide sequence ID" value="NZ_CP031518.1"/>
</dbReference>
<keyword evidence="3" id="KW-0731">Sigma factor</keyword>
<evidence type="ECO:0000256" key="4">
    <source>
        <dbReference type="ARBA" id="ARBA00023125"/>
    </source>
</evidence>
<dbReference type="GO" id="GO:0003677">
    <property type="term" value="F:DNA binding"/>
    <property type="evidence" value="ECO:0007669"/>
    <property type="project" value="UniProtKB-KW"/>
</dbReference>
<dbReference type="PANTHER" id="PTHR43133">
    <property type="entry name" value="RNA POLYMERASE ECF-TYPE SIGMA FACTO"/>
    <property type="match status" value="1"/>
</dbReference>
<proteinExistence type="inferred from homology"/>
<evidence type="ECO:0000259" key="7">
    <source>
        <dbReference type="Pfam" id="PF08281"/>
    </source>
</evidence>
<evidence type="ECO:0000256" key="5">
    <source>
        <dbReference type="ARBA" id="ARBA00023163"/>
    </source>
</evidence>
<dbReference type="Proteomes" id="UP000518887">
    <property type="component" value="Unassembled WGS sequence"/>
</dbReference>
<evidence type="ECO:0000313" key="9">
    <source>
        <dbReference type="Proteomes" id="UP000518887"/>
    </source>
</evidence>
<keyword evidence="4" id="KW-0238">DNA-binding</keyword>
<dbReference type="InterPro" id="IPR007627">
    <property type="entry name" value="RNA_pol_sigma70_r2"/>
</dbReference>
<dbReference type="InterPro" id="IPR013324">
    <property type="entry name" value="RNA_pol_sigma_r3/r4-like"/>
</dbReference>
<evidence type="ECO:0000256" key="2">
    <source>
        <dbReference type="ARBA" id="ARBA00023015"/>
    </source>
</evidence>
<dbReference type="InterPro" id="IPR036388">
    <property type="entry name" value="WH-like_DNA-bd_sf"/>
</dbReference>
<comment type="caution">
    <text evidence="8">The sequence shown here is derived from an EMBL/GenBank/DDBJ whole genome shotgun (WGS) entry which is preliminary data.</text>
</comment>
<keyword evidence="5" id="KW-0804">Transcription</keyword>
<dbReference type="InterPro" id="IPR013325">
    <property type="entry name" value="RNA_pol_sigma_r2"/>
</dbReference>
<keyword evidence="9" id="KW-1185">Reference proteome</keyword>
<dbReference type="InterPro" id="IPR013249">
    <property type="entry name" value="RNA_pol_sigma70_r4_t2"/>
</dbReference>
<dbReference type="SUPFAM" id="SSF88946">
    <property type="entry name" value="Sigma2 domain of RNA polymerase sigma factors"/>
    <property type="match status" value="1"/>
</dbReference>
<dbReference type="PANTHER" id="PTHR43133:SF8">
    <property type="entry name" value="RNA POLYMERASE SIGMA FACTOR HI_1459-RELATED"/>
    <property type="match status" value="1"/>
</dbReference>
<dbReference type="AlphaFoldDB" id="A0A7W8LM59"/>
<dbReference type="SUPFAM" id="SSF88659">
    <property type="entry name" value="Sigma3 and sigma4 domains of RNA polymerase sigma factors"/>
    <property type="match status" value="1"/>
</dbReference>
<dbReference type="InterPro" id="IPR039425">
    <property type="entry name" value="RNA_pol_sigma-70-like"/>
</dbReference>
<reference evidence="8 9" key="1">
    <citation type="submission" date="2020-08" db="EMBL/GenBank/DDBJ databases">
        <title>Genomic Encyclopedia of Type Strains, Phase IV (KMG-IV): sequencing the most valuable type-strain genomes for metagenomic binning, comparative biology and taxonomic classification.</title>
        <authorList>
            <person name="Goeker M."/>
        </authorList>
    </citation>
    <scope>NUCLEOTIDE SEQUENCE [LARGE SCALE GENOMIC DNA]</scope>
    <source>
        <strain evidence="8 9">DSM 103462</strain>
    </source>
</reference>
<dbReference type="InterPro" id="IPR014284">
    <property type="entry name" value="RNA_pol_sigma-70_dom"/>
</dbReference>
<feature type="domain" description="RNA polymerase sigma-70 region 2" evidence="6">
    <location>
        <begin position="22"/>
        <end position="88"/>
    </location>
</feature>